<dbReference type="GO" id="GO:0003882">
    <property type="term" value="F:CDP-diacylglycerol-serine O-phosphatidyltransferase activity"/>
    <property type="evidence" value="ECO:0007669"/>
    <property type="project" value="UniProtKB-EC"/>
</dbReference>
<dbReference type="GO" id="GO:0008654">
    <property type="term" value="P:phospholipid biosynthetic process"/>
    <property type="evidence" value="ECO:0007669"/>
    <property type="project" value="UniProtKB-KW"/>
</dbReference>
<evidence type="ECO:0000256" key="1">
    <source>
        <dbReference type="ARBA" id="ARBA00000287"/>
    </source>
</evidence>
<dbReference type="Pfam" id="PF01066">
    <property type="entry name" value="CDP-OH_P_transf"/>
    <property type="match status" value="1"/>
</dbReference>
<dbReference type="Proteomes" id="UP000199318">
    <property type="component" value="Unassembled WGS sequence"/>
</dbReference>
<evidence type="ECO:0000256" key="14">
    <source>
        <dbReference type="ARBA" id="ARBA00032361"/>
    </source>
</evidence>
<keyword evidence="11 16" id="KW-0472">Membrane</keyword>
<dbReference type="PROSITE" id="PS00379">
    <property type="entry name" value="CDP_ALCOHOL_P_TRANSF"/>
    <property type="match status" value="1"/>
</dbReference>
<dbReference type="EMBL" id="FOGV01000006">
    <property type="protein sequence ID" value="SER79307.1"/>
    <property type="molecule type" value="Genomic_DNA"/>
</dbReference>
<evidence type="ECO:0000256" key="16">
    <source>
        <dbReference type="SAM" id="Phobius"/>
    </source>
</evidence>
<dbReference type="GO" id="GO:0016020">
    <property type="term" value="C:membrane"/>
    <property type="evidence" value="ECO:0007669"/>
    <property type="project" value="InterPro"/>
</dbReference>
<comment type="subcellular location">
    <subcellularLocation>
        <location evidence="2">Endomembrane system</location>
        <topology evidence="2">Multi-pass membrane protein</topology>
    </subcellularLocation>
</comment>
<keyword evidence="12" id="KW-0594">Phospholipid biosynthesis</keyword>
<dbReference type="PANTHER" id="PTHR14269">
    <property type="entry name" value="CDP-DIACYLGLYCEROL--GLYCEROL-3-PHOSPHATE 3-PHOSPHATIDYLTRANSFERASE-RELATED"/>
    <property type="match status" value="1"/>
</dbReference>
<dbReference type="InterPro" id="IPR048254">
    <property type="entry name" value="CDP_ALCOHOL_P_TRANSF_CS"/>
</dbReference>
<feature type="transmembrane region" description="Helical" evidence="16">
    <location>
        <begin position="157"/>
        <end position="177"/>
    </location>
</feature>
<comment type="catalytic activity">
    <reaction evidence="1">
        <text>a CDP-1,2-diacyl-sn-glycerol + L-serine = a 1,2-diacyl-sn-glycero-3-phospho-L-serine + CMP + H(+)</text>
        <dbReference type="Rhea" id="RHEA:16913"/>
        <dbReference type="ChEBI" id="CHEBI:15378"/>
        <dbReference type="ChEBI" id="CHEBI:33384"/>
        <dbReference type="ChEBI" id="CHEBI:57262"/>
        <dbReference type="ChEBI" id="CHEBI:58332"/>
        <dbReference type="ChEBI" id="CHEBI:60377"/>
        <dbReference type="EC" id="2.7.8.8"/>
    </reaction>
</comment>
<feature type="transmembrane region" description="Helical" evidence="16">
    <location>
        <begin position="30"/>
        <end position="56"/>
    </location>
</feature>
<evidence type="ECO:0000256" key="5">
    <source>
        <dbReference type="ARBA" id="ARBA00017171"/>
    </source>
</evidence>
<evidence type="ECO:0000256" key="3">
    <source>
        <dbReference type="ARBA" id="ARBA00010441"/>
    </source>
</evidence>
<name>A0A1H9S2T4_9BACI</name>
<evidence type="ECO:0000256" key="4">
    <source>
        <dbReference type="ARBA" id="ARBA00013174"/>
    </source>
</evidence>
<dbReference type="NCBIfam" id="TIGR00473">
    <property type="entry name" value="pssA"/>
    <property type="match status" value="1"/>
</dbReference>
<protein>
    <recommendedName>
        <fullName evidence="5">CDP-diacylglycerol--serine O-phosphatidyltransferase</fullName>
        <ecNumber evidence="4">2.7.8.8</ecNumber>
    </recommendedName>
    <alternativeName>
        <fullName evidence="14">Phosphatidylserine synthase</fullName>
    </alternativeName>
</protein>
<keyword evidence="8 16" id="KW-0812">Transmembrane</keyword>
<dbReference type="Gene3D" id="1.20.120.1760">
    <property type="match status" value="1"/>
</dbReference>
<evidence type="ECO:0000256" key="2">
    <source>
        <dbReference type="ARBA" id="ARBA00004127"/>
    </source>
</evidence>
<evidence type="ECO:0000256" key="6">
    <source>
        <dbReference type="ARBA" id="ARBA00022516"/>
    </source>
</evidence>
<dbReference type="RefSeq" id="WP_093072320.1">
    <property type="nucleotide sequence ID" value="NZ_FOGV01000006.1"/>
</dbReference>
<sequence>MILLQQLMDNSTRRVRSQTANMLTIVNLGLGSMAIIFVLQGQFGLTVALICIAAVFDRMDGKIARKMNIESELGKQLDSLCDLISFGLAPALLMYQSTLQDFGIAGSMAAVIFIACGAIRLARFNVSEQEGYFVGLPITGAGCILTVSHLLNTAVEPHIFMFIILILSILMISSFTIRKS</sequence>
<dbReference type="PANTHER" id="PTHR14269:SF61">
    <property type="entry name" value="CDP-DIACYLGLYCEROL--SERINE O-PHOSPHATIDYLTRANSFERASE"/>
    <property type="match status" value="1"/>
</dbReference>
<dbReference type="OrthoDB" id="9777147at2"/>
<accession>A0A1H9S2T4</accession>
<dbReference type="InterPro" id="IPR004533">
    <property type="entry name" value="CDP-diaglyc--ser_O-PTrfase"/>
</dbReference>
<dbReference type="InterPro" id="IPR043130">
    <property type="entry name" value="CDP-OH_PTrfase_TM_dom"/>
</dbReference>
<dbReference type="InterPro" id="IPR050324">
    <property type="entry name" value="CDP-alcohol_PTase-I"/>
</dbReference>
<organism evidence="17 18">
    <name type="scientific">Salisediminibacterium halotolerans</name>
    <dbReference type="NCBI Taxonomy" id="517425"/>
    <lineage>
        <taxon>Bacteria</taxon>
        <taxon>Bacillati</taxon>
        <taxon>Bacillota</taxon>
        <taxon>Bacilli</taxon>
        <taxon>Bacillales</taxon>
        <taxon>Bacillaceae</taxon>
        <taxon>Salisediminibacterium</taxon>
    </lineage>
</organism>
<evidence type="ECO:0000256" key="7">
    <source>
        <dbReference type="ARBA" id="ARBA00022679"/>
    </source>
</evidence>
<comment type="similarity">
    <text evidence="3 15">Belongs to the CDP-alcohol phosphatidyltransferase class-I family.</text>
</comment>
<evidence type="ECO:0000256" key="11">
    <source>
        <dbReference type="ARBA" id="ARBA00023136"/>
    </source>
</evidence>
<evidence type="ECO:0000256" key="9">
    <source>
        <dbReference type="ARBA" id="ARBA00022989"/>
    </source>
</evidence>
<keyword evidence="18" id="KW-1185">Reference proteome</keyword>
<gene>
    <name evidence="17" type="ORF">SAMN05444126_10623</name>
</gene>
<comment type="caution">
    <text evidence="17">The sequence shown here is derived from an EMBL/GenBank/DDBJ whole genome shotgun (WGS) entry which is preliminary data.</text>
</comment>
<dbReference type="EC" id="2.7.8.8" evidence="4"/>
<reference evidence="18" key="1">
    <citation type="submission" date="2016-10" db="EMBL/GenBank/DDBJ databases">
        <authorList>
            <person name="de Groot N.N."/>
        </authorList>
    </citation>
    <scope>NUCLEOTIDE SEQUENCE [LARGE SCALE GENOMIC DNA]</scope>
    <source>
        <strain evidence="18">10nlg</strain>
    </source>
</reference>
<evidence type="ECO:0000313" key="18">
    <source>
        <dbReference type="Proteomes" id="UP000199318"/>
    </source>
</evidence>
<evidence type="ECO:0000256" key="13">
    <source>
        <dbReference type="ARBA" id="ARBA00023264"/>
    </source>
</evidence>
<evidence type="ECO:0000256" key="12">
    <source>
        <dbReference type="ARBA" id="ARBA00023209"/>
    </source>
</evidence>
<feature type="transmembrane region" description="Helical" evidence="16">
    <location>
        <begin position="131"/>
        <end position="151"/>
    </location>
</feature>
<keyword evidence="10" id="KW-0443">Lipid metabolism</keyword>
<dbReference type="GO" id="GO:0012505">
    <property type="term" value="C:endomembrane system"/>
    <property type="evidence" value="ECO:0007669"/>
    <property type="project" value="UniProtKB-SubCell"/>
</dbReference>
<dbReference type="InterPro" id="IPR000462">
    <property type="entry name" value="CDP-OH_P_trans"/>
</dbReference>
<dbReference type="AlphaFoldDB" id="A0A1H9S2T4"/>
<evidence type="ECO:0000256" key="10">
    <source>
        <dbReference type="ARBA" id="ARBA00023098"/>
    </source>
</evidence>
<keyword evidence="7 15" id="KW-0808">Transferase</keyword>
<evidence type="ECO:0000313" key="17">
    <source>
        <dbReference type="EMBL" id="SER79307.1"/>
    </source>
</evidence>
<keyword evidence="9 16" id="KW-1133">Transmembrane helix</keyword>
<proteinExistence type="inferred from homology"/>
<evidence type="ECO:0000256" key="15">
    <source>
        <dbReference type="RuleBase" id="RU003750"/>
    </source>
</evidence>
<dbReference type="STRING" id="1464123.SAMN05444126_10623"/>
<evidence type="ECO:0000256" key="8">
    <source>
        <dbReference type="ARBA" id="ARBA00022692"/>
    </source>
</evidence>
<keyword evidence="13" id="KW-1208">Phospholipid metabolism</keyword>
<keyword evidence="6" id="KW-0444">Lipid biosynthesis</keyword>
<feature type="transmembrane region" description="Helical" evidence="16">
    <location>
        <begin position="102"/>
        <end position="119"/>
    </location>
</feature>